<evidence type="ECO:0000313" key="2">
    <source>
        <dbReference type="EMBL" id="MBZ0059279.1"/>
    </source>
</evidence>
<dbReference type="Proteomes" id="UP000706580">
    <property type="component" value="Unassembled WGS sequence"/>
</dbReference>
<proteinExistence type="predicted"/>
<keyword evidence="3" id="KW-1185">Reference proteome</keyword>
<dbReference type="RefSeq" id="WP_223075044.1">
    <property type="nucleotide sequence ID" value="NZ_JADMNK010000009.1"/>
</dbReference>
<evidence type="ECO:0000313" key="3">
    <source>
        <dbReference type="Proteomes" id="UP000706580"/>
    </source>
</evidence>
<organism evidence="2 3">
    <name type="scientific">Leclercia barmai</name>
    <dbReference type="NCBI Taxonomy" id="2785629"/>
    <lineage>
        <taxon>Bacteria</taxon>
        <taxon>Pseudomonadati</taxon>
        <taxon>Pseudomonadota</taxon>
        <taxon>Gammaproteobacteria</taxon>
        <taxon>Enterobacterales</taxon>
        <taxon>Enterobacteriaceae</taxon>
        <taxon>Leclercia</taxon>
    </lineage>
</organism>
<evidence type="ECO:0000256" key="1">
    <source>
        <dbReference type="SAM" id="Phobius"/>
    </source>
</evidence>
<comment type="caution">
    <text evidence="2">The sequence shown here is derived from an EMBL/GenBank/DDBJ whole genome shotgun (WGS) entry which is preliminary data.</text>
</comment>
<sequence>MLGLSSEAAALLGASAAIGIPLVFNLIKEVCFDRRKRNAERAYISVQLVFLLDKFAGDCEEVSWDRGFDESGPEPDSPEYLEIQVDPPVFDMSTVKGEYKYLEPSLIYRLQSIDVELLKVKQRLREMTSNPNFGAEIMDKYILLRRELYADVGLTVVQLSADIRAKLKIDVDHGWSSKDSLLRSKAHIWRIKSRGALRRMERKAQIKMRLPF</sequence>
<keyword evidence="1" id="KW-0472">Membrane</keyword>
<name>A0ABS7RYA4_9ENTR</name>
<protein>
    <submittedName>
        <fullName evidence="2">Uncharacterized protein</fullName>
    </submittedName>
</protein>
<gene>
    <name evidence="2" type="ORF">ITX56_15970</name>
</gene>
<keyword evidence="1" id="KW-1133">Transmembrane helix</keyword>
<accession>A0ABS7RYA4</accession>
<keyword evidence="1" id="KW-0812">Transmembrane</keyword>
<feature type="transmembrane region" description="Helical" evidence="1">
    <location>
        <begin position="6"/>
        <end position="27"/>
    </location>
</feature>
<dbReference type="EMBL" id="JADMNK010000009">
    <property type="protein sequence ID" value="MBZ0059279.1"/>
    <property type="molecule type" value="Genomic_DNA"/>
</dbReference>
<reference evidence="2 3" key="1">
    <citation type="submission" date="2020-11" db="EMBL/GenBank/DDBJ databases">
        <title>Draft Genome of Enterobacter sp. strain EMC7.</title>
        <authorList>
            <person name="Barman P."/>
            <person name="Sinha S."/>
            <person name="Sen S."/>
            <person name="Chakraborty R."/>
        </authorList>
    </citation>
    <scope>NUCLEOTIDE SEQUENCE [LARGE SCALE GENOMIC DNA]</scope>
    <source>
        <strain evidence="2 3">EMC7</strain>
    </source>
</reference>